<dbReference type="PANTHER" id="PTHR45138:SF9">
    <property type="entry name" value="DIGUANYLATE CYCLASE DGCM-RELATED"/>
    <property type="match status" value="1"/>
</dbReference>
<feature type="domain" description="GGDEF" evidence="2">
    <location>
        <begin position="110"/>
        <end position="243"/>
    </location>
</feature>
<protein>
    <submittedName>
        <fullName evidence="3">Diguanylate cyclase</fullName>
    </submittedName>
</protein>
<accession>A0ABX9KE67</accession>
<proteinExistence type="predicted"/>
<sequence>MGLKRWKFLVMNIISMMIFILIMGAVNLKINRIEVELNFFILPVFLGILFGIINTYLSVKRTRDLEEKIREKTKEFEHYATMDDMTNTYNRRMGLKMLKNYFILSKRHKNNLSVCYVDIDELKCVNDSFGHVEGDELIRNISEMLRSSVRKSDIVSRMGGDEFLIIFPECGIEGAEKVMRRLGEKMRVYNEVSQKYYRASVSFGISGFSSCDARTLEDLLVEADNRMYAMKKENKGKVFLLKTGGINNNVENPKFRVKKDTVFLKSHENKQKFVQRMS</sequence>
<evidence type="ECO:0000256" key="1">
    <source>
        <dbReference type="SAM" id="Phobius"/>
    </source>
</evidence>
<dbReference type="NCBIfam" id="TIGR00254">
    <property type="entry name" value="GGDEF"/>
    <property type="match status" value="1"/>
</dbReference>
<dbReference type="EMBL" id="QUAJ01000029">
    <property type="protein sequence ID" value="REI39891.1"/>
    <property type="molecule type" value="Genomic_DNA"/>
</dbReference>
<keyword evidence="1" id="KW-0812">Transmembrane</keyword>
<dbReference type="InterPro" id="IPR000160">
    <property type="entry name" value="GGDEF_dom"/>
</dbReference>
<dbReference type="Proteomes" id="UP000263486">
    <property type="component" value="Unassembled WGS sequence"/>
</dbReference>
<keyword evidence="1" id="KW-0472">Membrane</keyword>
<comment type="caution">
    <text evidence="3">The sequence shown here is derived from an EMBL/GenBank/DDBJ whole genome shotgun (WGS) entry which is preliminary data.</text>
</comment>
<organism evidence="3 4">
    <name type="scientific">Psychrilyobacter piezotolerans</name>
    <dbReference type="NCBI Taxonomy" id="2293438"/>
    <lineage>
        <taxon>Bacteria</taxon>
        <taxon>Fusobacteriati</taxon>
        <taxon>Fusobacteriota</taxon>
        <taxon>Fusobacteriia</taxon>
        <taxon>Fusobacteriales</taxon>
        <taxon>Fusobacteriaceae</taxon>
        <taxon>Psychrilyobacter</taxon>
    </lineage>
</organism>
<dbReference type="CDD" id="cd01949">
    <property type="entry name" value="GGDEF"/>
    <property type="match status" value="1"/>
</dbReference>
<dbReference type="PROSITE" id="PS50887">
    <property type="entry name" value="GGDEF"/>
    <property type="match status" value="1"/>
</dbReference>
<dbReference type="InterPro" id="IPR050469">
    <property type="entry name" value="Diguanylate_Cyclase"/>
</dbReference>
<dbReference type="SMART" id="SM00267">
    <property type="entry name" value="GGDEF"/>
    <property type="match status" value="1"/>
</dbReference>
<keyword evidence="4" id="KW-1185">Reference proteome</keyword>
<keyword evidence="1" id="KW-1133">Transmembrane helix</keyword>
<evidence type="ECO:0000313" key="3">
    <source>
        <dbReference type="EMBL" id="REI39891.1"/>
    </source>
</evidence>
<dbReference type="Gene3D" id="3.30.70.270">
    <property type="match status" value="1"/>
</dbReference>
<dbReference type="SUPFAM" id="SSF55073">
    <property type="entry name" value="Nucleotide cyclase"/>
    <property type="match status" value="1"/>
</dbReference>
<name>A0ABX9KE67_9FUSO</name>
<feature type="transmembrane region" description="Helical" evidence="1">
    <location>
        <begin position="9"/>
        <end position="28"/>
    </location>
</feature>
<dbReference type="RefSeq" id="WP_114643333.1">
    <property type="nucleotide sequence ID" value="NZ_JAACIO010000028.1"/>
</dbReference>
<dbReference type="InterPro" id="IPR029787">
    <property type="entry name" value="Nucleotide_cyclase"/>
</dbReference>
<dbReference type="Pfam" id="PF00990">
    <property type="entry name" value="GGDEF"/>
    <property type="match status" value="1"/>
</dbReference>
<evidence type="ECO:0000259" key="2">
    <source>
        <dbReference type="PROSITE" id="PS50887"/>
    </source>
</evidence>
<evidence type="ECO:0000313" key="4">
    <source>
        <dbReference type="Proteomes" id="UP000263486"/>
    </source>
</evidence>
<gene>
    <name evidence="3" type="ORF">DYH56_13120</name>
</gene>
<dbReference type="PANTHER" id="PTHR45138">
    <property type="entry name" value="REGULATORY COMPONENTS OF SENSORY TRANSDUCTION SYSTEM"/>
    <property type="match status" value="1"/>
</dbReference>
<dbReference type="InterPro" id="IPR043128">
    <property type="entry name" value="Rev_trsase/Diguanyl_cyclase"/>
</dbReference>
<feature type="transmembrane region" description="Helical" evidence="1">
    <location>
        <begin position="40"/>
        <end position="59"/>
    </location>
</feature>
<reference evidence="3 4" key="1">
    <citation type="submission" date="2018-08" db="EMBL/GenBank/DDBJ databases">
        <title>Draft genome sequence of Psychrilyobacter sp. strain SD5 isolated from Black Sea water.</title>
        <authorList>
            <person name="Yadav S."/>
            <person name="Villanueva L."/>
            <person name="Damste J.S.S."/>
        </authorList>
    </citation>
    <scope>NUCLEOTIDE SEQUENCE [LARGE SCALE GENOMIC DNA]</scope>
    <source>
        <strain evidence="3 4">SD5</strain>
    </source>
</reference>